<evidence type="ECO:0000313" key="4">
    <source>
        <dbReference type="EMBL" id="KAJ9556443.1"/>
    </source>
</evidence>
<dbReference type="AlphaFoldDB" id="A0AA38TGA0"/>
<dbReference type="GO" id="GO:0005975">
    <property type="term" value="P:carbohydrate metabolic process"/>
    <property type="evidence" value="ECO:0007669"/>
    <property type="project" value="InterPro"/>
</dbReference>
<keyword evidence="2" id="KW-0378">Hydrolase</keyword>
<dbReference type="PROSITE" id="PS00653">
    <property type="entry name" value="GLYCOSYL_HYDROL_F1_2"/>
    <property type="match status" value="1"/>
</dbReference>
<protein>
    <submittedName>
        <fullName evidence="4">Uncharacterized protein</fullName>
    </submittedName>
</protein>
<accession>A0AA38TGA0</accession>
<organism evidence="4 5">
    <name type="scientific">Centaurea solstitialis</name>
    <name type="common">yellow star-thistle</name>
    <dbReference type="NCBI Taxonomy" id="347529"/>
    <lineage>
        <taxon>Eukaryota</taxon>
        <taxon>Viridiplantae</taxon>
        <taxon>Streptophyta</taxon>
        <taxon>Embryophyta</taxon>
        <taxon>Tracheophyta</taxon>
        <taxon>Spermatophyta</taxon>
        <taxon>Magnoliopsida</taxon>
        <taxon>eudicotyledons</taxon>
        <taxon>Gunneridae</taxon>
        <taxon>Pentapetalae</taxon>
        <taxon>asterids</taxon>
        <taxon>campanulids</taxon>
        <taxon>Asterales</taxon>
        <taxon>Asteraceae</taxon>
        <taxon>Carduoideae</taxon>
        <taxon>Cardueae</taxon>
        <taxon>Centaureinae</taxon>
        <taxon>Centaurea</taxon>
    </lineage>
</organism>
<dbReference type="EMBL" id="JARYMX010000003">
    <property type="protein sequence ID" value="KAJ9556443.1"/>
    <property type="molecule type" value="Genomic_DNA"/>
</dbReference>
<name>A0AA38TGA0_9ASTR</name>
<dbReference type="SUPFAM" id="SSF51445">
    <property type="entry name" value="(Trans)glycosidases"/>
    <property type="match status" value="1"/>
</dbReference>
<evidence type="ECO:0000313" key="5">
    <source>
        <dbReference type="Proteomes" id="UP001172457"/>
    </source>
</evidence>
<dbReference type="InterPro" id="IPR001360">
    <property type="entry name" value="Glyco_hydro_1"/>
</dbReference>
<reference evidence="4" key="1">
    <citation type="submission" date="2023-03" db="EMBL/GenBank/DDBJ databases">
        <title>Chromosome-scale reference genome and RAD-based genetic map of yellow starthistle (Centaurea solstitialis) reveal putative structural variation and QTLs associated with invader traits.</title>
        <authorList>
            <person name="Reatini B."/>
            <person name="Cang F.A."/>
            <person name="Jiang Q."/>
            <person name="Mckibben M.T.W."/>
            <person name="Barker M.S."/>
            <person name="Rieseberg L.H."/>
            <person name="Dlugosch K.M."/>
        </authorList>
    </citation>
    <scope>NUCLEOTIDE SEQUENCE</scope>
    <source>
        <strain evidence="4">CAN-66</strain>
        <tissue evidence="4">Leaf</tissue>
    </source>
</reference>
<proteinExistence type="inferred from homology"/>
<dbReference type="InterPro" id="IPR017853">
    <property type="entry name" value="GH"/>
</dbReference>
<gene>
    <name evidence="4" type="ORF">OSB04_011057</name>
</gene>
<evidence type="ECO:0000256" key="1">
    <source>
        <dbReference type="ARBA" id="ARBA00010838"/>
    </source>
</evidence>
<dbReference type="PANTHER" id="PTHR10353:SF246">
    <property type="entry name" value="3-ALPHA-(S)-STRICTOSIDINE BETA-GLUCOSIDASE"/>
    <property type="match status" value="1"/>
</dbReference>
<comment type="similarity">
    <text evidence="1 3">Belongs to the glycosyl hydrolase 1 family.</text>
</comment>
<dbReference type="GO" id="GO:0008422">
    <property type="term" value="F:beta-glucosidase activity"/>
    <property type="evidence" value="ECO:0007669"/>
    <property type="project" value="TreeGrafter"/>
</dbReference>
<dbReference type="Pfam" id="PF00232">
    <property type="entry name" value="Glyco_hydro_1"/>
    <property type="match status" value="1"/>
</dbReference>
<dbReference type="InterPro" id="IPR033132">
    <property type="entry name" value="GH_1_N_CS"/>
</dbReference>
<keyword evidence="5" id="KW-1185">Reference proteome</keyword>
<sequence length="593" mass="68443">MGEEKMLELDHGYLLDDDVKRQNFPNNFLFGVGTSAYQVEGAWNVDGKGLSIWDCFTLRNPDKISGDANACVTVDSYSKMKEDVQLLKKIGVNSYRFSISWSRILPGGKVSMGKNQEGINYYNKLIDELLANDIEPFVTLFHWDLPNALEEEYMGFLSSKVVADFVDYVDICFWEFGDRVKNWLTVNEPHMFTYNGYVTGTFAPGRGENCKDSDLETEPYTVAYNLLNCHAATYRKYEKDYKSFQKGKVGIALDLNFSKPYHGPSNLEDVKAVEYASDFVNGWFLEPLAKGKWPENMQKFATTPTVNYPKGRTLPEFSDDQRIKLIDSYDFLGINYYTAFYARYQPPSVDIPPGYTRDCHFIVSGKDPNGDTIGKQVRQLLHLNKNNDRGSITTEMSHFNLTQHTLQAYVDPTNPDLSWVYLCPNELTELLYCVKNTYNVSKPIIITKNGSPDMNNPGKTYQEVRDDKYRTEYIKKHLIAIRIAMRYASLLPIFICHQYLNVTGYFVWSFMDSFEWNSGYKDRFGLIYLDYVNNLQRYPKNSALWFKKILSEKKEGLLKRTKMDGEEDVEVNDMMFEAEKPTEIIPKLKKAKA</sequence>
<dbReference type="PRINTS" id="PR00131">
    <property type="entry name" value="GLHYDRLASE1"/>
</dbReference>
<dbReference type="Gene3D" id="3.20.20.80">
    <property type="entry name" value="Glycosidases"/>
    <property type="match status" value="1"/>
</dbReference>
<comment type="caution">
    <text evidence="4">The sequence shown here is derived from an EMBL/GenBank/DDBJ whole genome shotgun (WGS) entry which is preliminary data.</text>
</comment>
<dbReference type="PANTHER" id="PTHR10353">
    <property type="entry name" value="GLYCOSYL HYDROLASE"/>
    <property type="match status" value="1"/>
</dbReference>
<evidence type="ECO:0000256" key="3">
    <source>
        <dbReference type="RuleBase" id="RU003690"/>
    </source>
</evidence>
<dbReference type="Proteomes" id="UP001172457">
    <property type="component" value="Chromosome 3"/>
</dbReference>
<evidence type="ECO:0000256" key="2">
    <source>
        <dbReference type="ARBA" id="ARBA00022801"/>
    </source>
</evidence>